<gene>
    <name evidence="3" type="ORF">BCY91_08440</name>
</gene>
<dbReference type="GO" id="GO:0045820">
    <property type="term" value="P:negative regulation of glycolytic process"/>
    <property type="evidence" value="ECO:0007669"/>
    <property type="project" value="TreeGrafter"/>
</dbReference>
<dbReference type="RefSeq" id="WP_120182495.1">
    <property type="nucleotide sequence ID" value="NZ_CBINCU010000031.1"/>
</dbReference>
<evidence type="ECO:0000256" key="2">
    <source>
        <dbReference type="PIRSR" id="PIRSR613078-2"/>
    </source>
</evidence>
<accession>A0A419S497</accession>
<dbReference type="GO" id="GO:0004331">
    <property type="term" value="F:fructose-2,6-bisphosphate 2-phosphatase activity"/>
    <property type="evidence" value="ECO:0007669"/>
    <property type="project" value="TreeGrafter"/>
</dbReference>
<dbReference type="InterPro" id="IPR013078">
    <property type="entry name" value="His_Pase_superF_clade-1"/>
</dbReference>
<proteinExistence type="predicted"/>
<feature type="binding site" evidence="2">
    <location>
        <position position="64"/>
    </location>
    <ligand>
        <name>substrate</name>
    </ligand>
</feature>
<dbReference type="GO" id="GO:0005829">
    <property type="term" value="C:cytosol"/>
    <property type="evidence" value="ECO:0007669"/>
    <property type="project" value="TreeGrafter"/>
</dbReference>
<dbReference type="OrthoDB" id="9782128at2"/>
<keyword evidence="1" id="KW-0378">Hydrolase</keyword>
<dbReference type="Gene3D" id="3.40.50.1240">
    <property type="entry name" value="Phosphoglycerate mutase-like"/>
    <property type="match status" value="1"/>
</dbReference>
<dbReference type="InterPro" id="IPR029033">
    <property type="entry name" value="His_PPase_superfam"/>
</dbReference>
<organism evidence="3 4">
    <name type="scientific">Pelobium manganitolerans</name>
    <dbReference type="NCBI Taxonomy" id="1842495"/>
    <lineage>
        <taxon>Bacteria</taxon>
        <taxon>Pseudomonadati</taxon>
        <taxon>Bacteroidota</taxon>
        <taxon>Sphingobacteriia</taxon>
        <taxon>Sphingobacteriales</taxon>
        <taxon>Sphingobacteriaceae</taxon>
        <taxon>Pelobium</taxon>
    </lineage>
</organism>
<dbReference type="EMBL" id="MBTA01000026">
    <property type="protein sequence ID" value="RKD14489.1"/>
    <property type="molecule type" value="Genomic_DNA"/>
</dbReference>
<dbReference type="AlphaFoldDB" id="A0A419S497"/>
<dbReference type="PANTHER" id="PTHR46517">
    <property type="entry name" value="FRUCTOSE-2,6-BISPHOSPHATASE TIGAR"/>
    <property type="match status" value="1"/>
</dbReference>
<dbReference type="InterPro" id="IPR001345">
    <property type="entry name" value="PG/BPGM_mutase_AS"/>
</dbReference>
<protein>
    <submittedName>
        <fullName evidence="3">Phosphoglycerate mutase</fullName>
    </submittedName>
</protein>
<dbReference type="SUPFAM" id="SSF53254">
    <property type="entry name" value="Phosphoglycerate mutase-like"/>
    <property type="match status" value="1"/>
</dbReference>
<sequence>MSEPTIKRLYIIRHGETELNKNKVVQGRGVDADLNDTGRAQAEAFYQRYKNVPFDKIYTSALKRTHQTVAKFIEKGIAWEQLPGLDEIAWGNYEGKKHSPELDASFIALVESWNKGQYDNKAEGGESPNEVHIRQMEAIAHILSHRDEKTVLVCMHGRALRLLLCGLMKKPFDQMEDFPHQNTSLYILDYDYERDLFMIETFNSTAHLQ</sequence>
<dbReference type="PROSITE" id="PS00175">
    <property type="entry name" value="PG_MUTASE"/>
    <property type="match status" value="1"/>
</dbReference>
<evidence type="ECO:0000313" key="3">
    <source>
        <dbReference type="EMBL" id="RKD14489.1"/>
    </source>
</evidence>
<dbReference type="SMART" id="SM00855">
    <property type="entry name" value="PGAM"/>
    <property type="match status" value="1"/>
</dbReference>
<evidence type="ECO:0000313" key="4">
    <source>
        <dbReference type="Proteomes" id="UP000283433"/>
    </source>
</evidence>
<dbReference type="Proteomes" id="UP000283433">
    <property type="component" value="Unassembled WGS sequence"/>
</dbReference>
<feature type="binding site" evidence="2">
    <location>
        <begin position="13"/>
        <end position="20"/>
    </location>
    <ligand>
        <name>substrate</name>
    </ligand>
</feature>
<evidence type="ECO:0000256" key="1">
    <source>
        <dbReference type="ARBA" id="ARBA00022801"/>
    </source>
</evidence>
<dbReference type="GO" id="GO:0043456">
    <property type="term" value="P:regulation of pentose-phosphate shunt"/>
    <property type="evidence" value="ECO:0007669"/>
    <property type="project" value="TreeGrafter"/>
</dbReference>
<keyword evidence="4" id="KW-1185">Reference proteome</keyword>
<dbReference type="PANTHER" id="PTHR46517:SF1">
    <property type="entry name" value="FRUCTOSE-2,6-BISPHOSPHATASE TIGAR"/>
    <property type="match status" value="1"/>
</dbReference>
<dbReference type="CDD" id="cd07067">
    <property type="entry name" value="HP_PGM_like"/>
    <property type="match status" value="1"/>
</dbReference>
<dbReference type="InterPro" id="IPR051695">
    <property type="entry name" value="Phosphoglycerate_Mutase"/>
</dbReference>
<reference evidence="3 4" key="1">
    <citation type="submission" date="2016-07" db="EMBL/GenBank/DDBJ databases">
        <title>Genome of Pelobium manganitolerans.</title>
        <authorList>
            <person name="Wu S."/>
            <person name="Wang G."/>
        </authorList>
    </citation>
    <scope>NUCLEOTIDE SEQUENCE [LARGE SCALE GENOMIC DNA]</scope>
    <source>
        <strain evidence="3 4">YS-25</strain>
    </source>
</reference>
<dbReference type="PIRSF" id="PIRSF000709">
    <property type="entry name" value="6PFK_2-Ptase"/>
    <property type="match status" value="1"/>
</dbReference>
<dbReference type="Pfam" id="PF00300">
    <property type="entry name" value="His_Phos_1"/>
    <property type="match status" value="1"/>
</dbReference>
<comment type="caution">
    <text evidence="3">The sequence shown here is derived from an EMBL/GenBank/DDBJ whole genome shotgun (WGS) entry which is preliminary data.</text>
</comment>
<name>A0A419S497_9SPHI</name>